<reference evidence="4" key="1">
    <citation type="submission" date="2016-09" db="EMBL/GenBank/DDBJ databases">
        <authorList>
            <person name="Strepis N."/>
        </authorList>
    </citation>
    <scope>NUCLEOTIDE SEQUENCE [LARGE SCALE GENOMIC DNA]</scope>
</reference>
<feature type="transmembrane region" description="Helical" evidence="2">
    <location>
        <begin position="205"/>
        <end position="231"/>
    </location>
</feature>
<feature type="region of interest" description="Disordered" evidence="1">
    <location>
        <begin position="1"/>
        <end position="85"/>
    </location>
</feature>
<feature type="transmembrane region" description="Helical" evidence="2">
    <location>
        <begin position="344"/>
        <end position="370"/>
    </location>
</feature>
<feature type="transmembrane region" description="Helical" evidence="2">
    <location>
        <begin position="290"/>
        <end position="323"/>
    </location>
</feature>
<dbReference type="Proteomes" id="UP000184291">
    <property type="component" value="Unassembled WGS sequence"/>
</dbReference>
<feature type="compositionally biased region" description="Polar residues" evidence="1">
    <location>
        <begin position="51"/>
        <end position="61"/>
    </location>
</feature>
<dbReference type="STRING" id="1892869.ACGLYG10_0172"/>
<dbReference type="PANTHER" id="PTHR33133">
    <property type="entry name" value="OS08G0107100 PROTEIN-RELATED"/>
    <property type="match status" value="1"/>
</dbReference>
<evidence type="ECO:0000313" key="3">
    <source>
        <dbReference type="EMBL" id="SHE23974.1"/>
    </source>
</evidence>
<dbReference type="AlphaFoldDB" id="A0A1M4RVE9"/>
<dbReference type="EMBL" id="FQTT01000001">
    <property type="protein sequence ID" value="SHE23974.1"/>
    <property type="molecule type" value="Genomic_DNA"/>
</dbReference>
<accession>A0A1M4RVE9</accession>
<keyword evidence="2" id="KW-0812">Transmembrane</keyword>
<proteinExistence type="predicted"/>
<keyword evidence="2" id="KW-0472">Membrane</keyword>
<keyword evidence="4" id="KW-1185">Reference proteome</keyword>
<evidence type="ECO:0000256" key="1">
    <source>
        <dbReference type="SAM" id="MobiDB-lite"/>
    </source>
</evidence>
<feature type="compositionally biased region" description="Low complexity" evidence="1">
    <location>
        <begin position="69"/>
        <end position="85"/>
    </location>
</feature>
<evidence type="ECO:0000256" key="2">
    <source>
        <dbReference type="SAM" id="Phobius"/>
    </source>
</evidence>
<feature type="compositionally biased region" description="Polar residues" evidence="1">
    <location>
        <begin position="1"/>
        <end position="12"/>
    </location>
</feature>
<feature type="transmembrane region" description="Helical" evidence="2">
    <location>
        <begin position="252"/>
        <end position="278"/>
    </location>
</feature>
<protein>
    <submittedName>
        <fullName evidence="3">Uncharacterized protein</fullName>
    </submittedName>
</protein>
<dbReference type="PANTHER" id="PTHR33133:SF1">
    <property type="entry name" value="EXPRESSED PROTEIN-RELATED"/>
    <property type="match status" value="1"/>
</dbReference>
<sequence>MTSDNTGWQSPSGDGPTDGASHDAGASPSAAPGPRYGAYAPQPERPGYDQQAESGGYSEQQPPAYGQNQQTPAGQGYGPAPQYGQYSQYNQPAGDYYAAGPGGFFAAPKPGIIPLRPLSITEIIGGAFESLRANPRAMFLPSLLVMGAAGLFSALMAFIFRRSLISLASADYYNDYDPTVSQAEAFNATLSLLGGTLTGTMLEEIITLLATAVLTGLLTVTVSRSVLGRIATPTDVWERTRPRIWALIGQSILVNLITTLTAVLAVTGVGLLFAGMFYTTFNSDGSGNSLVLLVLLGFLLMVGGVIAAAFLGVRLSVAGAALILENVSVWEGIRRSWQLTRGSFWRVLGTLLLSAMLVSAVSALIGFPLGMVTGVGGVLAGGTVIVALDVLVTFATFLVSAVIMPFSAAVVALIYIDLRMRREGLDVELRRSANV</sequence>
<dbReference type="RefSeq" id="WP_073327141.1">
    <property type="nucleotide sequence ID" value="NZ_FQTT01000001.1"/>
</dbReference>
<gene>
    <name evidence="3" type="ORF">ACGLYG10_0172</name>
</gene>
<evidence type="ECO:0000313" key="4">
    <source>
        <dbReference type="Proteomes" id="UP000184291"/>
    </source>
</evidence>
<name>A0A1M4RVE9_9ACTO</name>
<feature type="transmembrane region" description="Helical" evidence="2">
    <location>
        <begin position="138"/>
        <end position="160"/>
    </location>
</feature>
<organism evidence="3 4">
    <name type="scientific">Actinomyces glycerinitolerans</name>
    <dbReference type="NCBI Taxonomy" id="1892869"/>
    <lineage>
        <taxon>Bacteria</taxon>
        <taxon>Bacillati</taxon>
        <taxon>Actinomycetota</taxon>
        <taxon>Actinomycetes</taxon>
        <taxon>Actinomycetales</taxon>
        <taxon>Actinomycetaceae</taxon>
        <taxon>Actinomyces</taxon>
    </lineage>
</organism>
<keyword evidence="2" id="KW-1133">Transmembrane helix</keyword>
<feature type="compositionally biased region" description="Low complexity" evidence="1">
    <location>
        <begin position="18"/>
        <end position="41"/>
    </location>
</feature>
<feature type="transmembrane region" description="Helical" evidence="2">
    <location>
        <begin position="390"/>
        <end position="416"/>
    </location>
</feature>